<evidence type="ECO:0000256" key="1">
    <source>
        <dbReference type="SAM" id="MobiDB-lite"/>
    </source>
</evidence>
<reference evidence="2" key="1">
    <citation type="journal article" date="2017" name="Gigascience">
        <title>The genome draft of coconut (Cocos nucifera).</title>
        <authorList>
            <person name="Xiao Y."/>
            <person name="Xu P."/>
            <person name="Fan H."/>
            <person name="Baudouin L."/>
            <person name="Xia W."/>
            <person name="Bocs S."/>
            <person name="Xu J."/>
            <person name="Li Q."/>
            <person name="Guo A."/>
            <person name="Zhou L."/>
            <person name="Li J."/>
            <person name="Wu Y."/>
            <person name="Ma Z."/>
            <person name="Armero A."/>
            <person name="Issali A.E."/>
            <person name="Liu N."/>
            <person name="Peng M."/>
            <person name="Yang Y."/>
        </authorList>
    </citation>
    <scope>NUCLEOTIDE SEQUENCE</scope>
    <source>
        <tissue evidence="2">Spear leaf of Hainan Tall coconut</tissue>
    </source>
</reference>
<keyword evidence="3" id="KW-1185">Reference proteome</keyword>
<protein>
    <submittedName>
        <fullName evidence="2">Uncharacterized protein</fullName>
    </submittedName>
</protein>
<name>A0A8K0HYN0_COCNU</name>
<gene>
    <name evidence="2" type="ORF">COCNU_02G002660</name>
</gene>
<accession>A0A8K0HYN0</accession>
<evidence type="ECO:0000313" key="3">
    <source>
        <dbReference type="Proteomes" id="UP000797356"/>
    </source>
</evidence>
<dbReference type="AlphaFoldDB" id="A0A8K0HYN0"/>
<feature type="compositionally biased region" description="Basic and acidic residues" evidence="1">
    <location>
        <begin position="24"/>
        <end position="39"/>
    </location>
</feature>
<feature type="compositionally biased region" description="Basic and acidic residues" evidence="1">
    <location>
        <begin position="69"/>
        <end position="83"/>
    </location>
</feature>
<proteinExistence type="predicted"/>
<organism evidence="2 3">
    <name type="scientific">Cocos nucifera</name>
    <name type="common">Coconut palm</name>
    <dbReference type="NCBI Taxonomy" id="13894"/>
    <lineage>
        <taxon>Eukaryota</taxon>
        <taxon>Viridiplantae</taxon>
        <taxon>Streptophyta</taxon>
        <taxon>Embryophyta</taxon>
        <taxon>Tracheophyta</taxon>
        <taxon>Spermatophyta</taxon>
        <taxon>Magnoliopsida</taxon>
        <taxon>Liliopsida</taxon>
        <taxon>Arecaceae</taxon>
        <taxon>Arecoideae</taxon>
        <taxon>Cocoseae</taxon>
        <taxon>Attaleinae</taxon>
        <taxon>Cocos</taxon>
    </lineage>
</organism>
<sequence length="83" mass="9676">MLQLRKENNDVPSPFPMPYQALNELKRQGKTPEKPEQQRRGPGKSPQIHSPWQVLDLEPCRPLGHQRWPKQEAEAAEVLSRRD</sequence>
<reference evidence="2" key="2">
    <citation type="submission" date="2019-07" db="EMBL/GenBank/DDBJ databases">
        <authorList>
            <person name="Yang Y."/>
            <person name="Bocs S."/>
            <person name="Baudouin L."/>
        </authorList>
    </citation>
    <scope>NUCLEOTIDE SEQUENCE</scope>
    <source>
        <tissue evidence="2">Spear leaf of Hainan Tall coconut</tissue>
    </source>
</reference>
<evidence type="ECO:0000313" key="2">
    <source>
        <dbReference type="EMBL" id="KAG1330298.1"/>
    </source>
</evidence>
<dbReference type="Proteomes" id="UP000797356">
    <property type="component" value="Chromosome 2"/>
</dbReference>
<feature type="region of interest" description="Disordered" evidence="1">
    <location>
        <begin position="1"/>
        <end position="83"/>
    </location>
</feature>
<comment type="caution">
    <text evidence="2">The sequence shown here is derived from an EMBL/GenBank/DDBJ whole genome shotgun (WGS) entry which is preliminary data.</text>
</comment>
<dbReference type="EMBL" id="CM017873">
    <property type="protein sequence ID" value="KAG1330298.1"/>
    <property type="molecule type" value="Genomic_DNA"/>
</dbReference>